<dbReference type="EMBL" id="JAMTCK010000004">
    <property type="protein sequence ID" value="MCP2165372.1"/>
    <property type="molecule type" value="Genomic_DNA"/>
</dbReference>
<proteinExistence type="predicted"/>
<dbReference type="Proteomes" id="UP001206128">
    <property type="component" value="Unassembled WGS sequence"/>
</dbReference>
<gene>
    <name evidence="1" type="ORF">LX83_002221</name>
</gene>
<comment type="caution">
    <text evidence="1">The sequence shown here is derived from an EMBL/GenBank/DDBJ whole genome shotgun (WGS) entry which is preliminary data.</text>
</comment>
<organism evidence="1 2">
    <name type="scientific">Goodfellowiella coeruleoviolacea</name>
    <dbReference type="NCBI Taxonomy" id="334858"/>
    <lineage>
        <taxon>Bacteria</taxon>
        <taxon>Bacillati</taxon>
        <taxon>Actinomycetota</taxon>
        <taxon>Actinomycetes</taxon>
        <taxon>Pseudonocardiales</taxon>
        <taxon>Pseudonocardiaceae</taxon>
        <taxon>Goodfellowiella</taxon>
    </lineage>
</organism>
<dbReference type="AlphaFoldDB" id="A0AAE3GDN8"/>
<sequence length="130" mass="14434">MWWQGQRTVDLVSELLDRQIEDDDGRGVGKVDDLELVRRADGRWEVTELLLGGRALAGRLGGRVGRLVGWLTRRLHGSDQPRGIPLSRVTAIGPAVRVPAEVADAVRSPSERWLRERVISRVPGAGRARE</sequence>
<name>A0AAE3GDN8_9PSEU</name>
<evidence type="ECO:0000313" key="1">
    <source>
        <dbReference type="EMBL" id="MCP2165372.1"/>
    </source>
</evidence>
<protein>
    <recommendedName>
        <fullName evidence="3">PRC-barrel domain-containing protein</fullName>
    </recommendedName>
</protein>
<dbReference type="Gene3D" id="2.30.30.240">
    <property type="entry name" value="PRC-barrel domain"/>
    <property type="match status" value="1"/>
</dbReference>
<evidence type="ECO:0008006" key="3">
    <source>
        <dbReference type="Google" id="ProtNLM"/>
    </source>
</evidence>
<accession>A0AAE3GDN8</accession>
<evidence type="ECO:0000313" key="2">
    <source>
        <dbReference type="Proteomes" id="UP001206128"/>
    </source>
</evidence>
<dbReference type="RefSeq" id="WP_253770193.1">
    <property type="nucleotide sequence ID" value="NZ_JAMTCK010000004.1"/>
</dbReference>
<keyword evidence="2" id="KW-1185">Reference proteome</keyword>
<reference evidence="1" key="1">
    <citation type="submission" date="2022-06" db="EMBL/GenBank/DDBJ databases">
        <title>Genomic Encyclopedia of Archaeal and Bacterial Type Strains, Phase II (KMG-II): from individual species to whole genera.</title>
        <authorList>
            <person name="Goeker M."/>
        </authorList>
    </citation>
    <scope>NUCLEOTIDE SEQUENCE</scope>
    <source>
        <strain evidence="1">DSM 43935</strain>
    </source>
</reference>